<dbReference type="Proteomes" id="UP001260773">
    <property type="component" value="Unassembled WGS sequence"/>
</dbReference>
<organism evidence="1 2">
    <name type="scientific">Enterococcus avium</name>
    <name type="common">Streptococcus avium</name>
    <dbReference type="NCBI Taxonomy" id="33945"/>
    <lineage>
        <taxon>Bacteria</taxon>
        <taxon>Bacillati</taxon>
        <taxon>Bacillota</taxon>
        <taxon>Bacilli</taxon>
        <taxon>Lactobacillales</taxon>
        <taxon>Enterococcaceae</taxon>
        <taxon>Enterococcus</taxon>
    </lineage>
</organism>
<evidence type="ECO:0000313" key="2">
    <source>
        <dbReference type="Proteomes" id="UP001260773"/>
    </source>
</evidence>
<comment type="caution">
    <text evidence="1">The sequence shown here is derived from an EMBL/GenBank/DDBJ whole genome shotgun (WGS) entry which is preliminary data.</text>
</comment>
<name>A0AAW8RYD7_ENTAV</name>
<sequence>MDNEYNLKRYLNIDLYLKKLEIEKQSIRKELYNQSLCTSITYDELSIHAKAPKIAQLVADNVEARSLVDKRIKRWEYRRSQFERFLSSLAKIERESLKKGFWSQRLHEKVLDEIHEIETATAFKFGYEPPEERIELANNLYLDIELMAEVL</sequence>
<evidence type="ECO:0000313" key="1">
    <source>
        <dbReference type="EMBL" id="MDT2404933.1"/>
    </source>
</evidence>
<proteinExistence type="predicted"/>
<reference evidence="1" key="1">
    <citation type="submission" date="2023-03" db="EMBL/GenBank/DDBJ databases">
        <authorList>
            <person name="Shen W."/>
            <person name="Cai J."/>
        </authorList>
    </citation>
    <scope>NUCLEOTIDE SEQUENCE</scope>
    <source>
        <strain evidence="1">P33-2</strain>
    </source>
</reference>
<gene>
    <name evidence="1" type="ORF">P7D43_21420</name>
</gene>
<dbReference type="AlphaFoldDB" id="A0AAW8RYD7"/>
<protein>
    <submittedName>
        <fullName evidence="1">Uncharacterized protein</fullName>
    </submittedName>
</protein>
<dbReference type="EMBL" id="JARPWH010000152">
    <property type="protein sequence ID" value="MDT2404933.1"/>
    <property type="molecule type" value="Genomic_DNA"/>
</dbReference>
<accession>A0AAW8RYD7</accession>
<dbReference type="RefSeq" id="WP_311865751.1">
    <property type="nucleotide sequence ID" value="NZ_JARPWH010000152.1"/>
</dbReference>